<accession>A0A9P8AHC4</accession>
<comment type="similarity">
    <text evidence="3">Belongs to the misato family.</text>
</comment>
<comment type="function">
    <text evidence="1">Involved in the partitioning of the mitochondrial organelle and mitochondrial DNA (mtDNA) inheritance.</text>
</comment>
<dbReference type="Pfam" id="PF14881">
    <property type="entry name" value="Tubulin_3"/>
    <property type="match status" value="1"/>
</dbReference>
<dbReference type="PANTHER" id="PTHR13391">
    <property type="entry name" value="MITOCHONDRIAL DISTRIBUTION REGULATOR MISATO"/>
    <property type="match status" value="1"/>
</dbReference>
<evidence type="ECO:0000256" key="6">
    <source>
        <dbReference type="ARBA" id="ARBA00023128"/>
    </source>
</evidence>
<sequence length="517" mass="59082">MSEVINVSSGPSSNHVLTHLYNVQESHIPYKRTDQIEYKNQTFMTAFKKKNGSVDYSPRALLFDFRDGLGSLNKYEYHEKKPTISNFDPIHIIYTGRKVEKNEYQLGLDQGTKVTGELLSSTNTKYWADYNKLIYQPYSLCTLENWELPSDSSNSSDSSNFGSHKHFHNKKYSLYNQGVEEFEENPDEGLENFRKLLENVDSFQGVNLFTELDSAWGGFTHELIVQLRDEYFNSNSKKQIWCWSLSSATYKPKLNHLLSRIQTFIELAMSSSVFIPLNVDTNSLMLSNLDSISPWQVSSTYAIIINSLWDLNSKLKDSVDMATLEDGLLRGSNSKRNIVNEFQLKQIVRKPKPKANQFGIMDVDLSAYYQTGSITTVGSTTETVEAPSSIDFSYCSGPSRAEYFSSNYIVPTNDQDLGPIEENALTNIYHDDSIGQIGNIDTFPKSIYTVPLSDTYVKFGINNSLKEELKTYRKIIKGLRRDTEVIEDKAELIETISDFIDEYTTGYEDESDEEYYN</sequence>
<evidence type="ECO:0000256" key="4">
    <source>
        <dbReference type="ARBA" id="ARBA00014097"/>
    </source>
</evidence>
<feature type="domain" description="DML1/Misato tubulin" evidence="8">
    <location>
        <begin position="119"/>
        <end position="308"/>
    </location>
</feature>
<proteinExistence type="inferred from homology"/>
<evidence type="ECO:0000259" key="7">
    <source>
        <dbReference type="Pfam" id="PF10644"/>
    </source>
</evidence>
<gene>
    <name evidence="9" type="primary">DML1</name>
    <name evidence="9" type="ORF">KQ657_001652</name>
</gene>
<dbReference type="RefSeq" id="XP_043048103.1">
    <property type="nucleotide sequence ID" value="XM_043192439.1"/>
</dbReference>
<comment type="caution">
    <text evidence="9">The sequence shown here is derived from an EMBL/GenBank/DDBJ whole genome shotgun (WGS) entry which is preliminary data.</text>
</comment>
<evidence type="ECO:0000256" key="5">
    <source>
        <dbReference type="ARBA" id="ARBA00022030"/>
    </source>
</evidence>
<dbReference type="Gene3D" id="3.40.50.1440">
    <property type="entry name" value="Tubulin/FtsZ, GTPase domain"/>
    <property type="match status" value="1"/>
</dbReference>
<dbReference type="InterPro" id="IPR049942">
    <property type="entry name" value="DML1/Misato"/>
</dbReference>
<dbReference type="AlphaFoldDB" id="A0A9P8AHC4"/>
<evidence type="ECO:0000256" key="2">
    <source>
        <dbReference type="ARBA" id="ARBA00004173"/>
    </source>
</evidence>
<keyword evidence="6" id="KW-0496">Mitochondrion</keyword>
<dbReference type="InterPro" id="IPR019605">
    <property type="entry name" value="Misato_II_tubulin-like"/>
</dbReference>
<keyword evidence="10" id="KW-1185">Reference proteome</keyword>
<protein>
    <recommendedName>
        <fullName evidence="4">Protein DML1</fullName>
    </recommendedName>
    <alternativeName>
        <fullName evidence="5">Protein dml1</fullName>
    </alternativeName>
</protein>
<dbReference type="InterPro" id="IPR036525">
    <property type="entry name" value="Tubulin/FtsZ_GTPase_sf"/>
</dbReference>
<dbReference type="GeneID" id="66115026"/>
<reference evidence="9" key="1">
    <citation type="submission" date="2021-03" db="EMBL/GenBank/DDBJ databases">
        <authorList>
            <person name="Palmer J.M."/>
        </authorList>
    </citation>
    <scope>NUCLEOTIDE SEQUENCE</scope>
    <source>
        <strain evidence="9">ARV_011</strain>
    </source>
</reference>
<organism evidence="9 10">
    <name type="scientific">Scheffersomyces spartinae</name>
    <dbReference type="NCBI Taxonomy" id="45513"/>
    <lineage>
        <taxon>Eukaryota</taxon>
        <taxon>Fungi</taxon>
        <taxon>Dikarya</taxon>
        <taxon>Ascomycota</taxon>
        <taxon>Saccharomycotina</taxon>
        <taxon>Pichiomycetes</taxon>
        <taxon>Debaryomycetaceae</taxon>
        <taxon>Scheffersomyces</taxon>
    </lineage>
</organism>
<dbReference type="InterPro" id="IPR029209">
    <property type="entry name" value="DML1/Misato_tubulin"/>
</dbReference>
<comment type="subcellular location">
    <subcellularLocation>
        <location evidence="2">Mitochondrion</location>
    </subcellularLocation>
</comment>
<dbReference type="PANTHER" id="PTHR13391:SF0">
    <property type="entry name" value="PROTEIN MISATO HOMOLOG 1"/>
    <property type="match status" value="1"/>
</dbReference>
<evidence type="ECO:0000313" key="10">
    <source>
        <dbReference type="Proteomes" id="UP000790833"/>
    </source>
</evidence>
<evidence type="ECO:0000256" key="1">
    <source>
        <dbReference type="ARBA" id="ARBA00003757"/>
    </source>
</evidence>
<evidence type="ECO:0000256" key="3">
    <source>
        <dbReference type="ARBA" id="ARBA00008507"/>
    </source>
</evidence>
<name>A0A9P8AHC4_9ASCO</name>
<feature type="domain" description="Misato Segment II tubulin-like" evidence="7">
    <location>
        <begin position="2"/>
        <end position="109"/>
    </location>
</feature>
<dbReference type="OrthoDB" id="271881at2759"/>
<evidence type="ECO:0000313" key="9">
    <source>
        <dbReference type="EMBL" id="KAG7192553.1"/>
    </source>
</evidence>
<dbReference type="EMBL" id="JAHMUF010000017">
    <property type="protein sequence ID" value="KAG7192553.1"/>
    <property type="molecule type" value="Genomic_DNA"/>
</dbReference>
<dbReference type="Pfam" id="PF10644">
    <property type="entry name" value="Misat_Tub_SegII"/>
    <property type="match status" value="1"/>
</dbReference>
<dbReference type="Proteomes" id="UP000790833">
    <property type="component" value="Unassembled WGS sequence"/>
</dbReference>
<dbReference type="SUPFAM" id="SSF52490">
    <property type="entry name" value="Tubulin nucleotide-binding domain-like"/>
    <property type="match status" value="1"/>
</dbReference>
<dbReference type="GO" id="GO:0005739">
    <property type="term" value="C:mitochondrion"/>
    <property type="evidence" value="ECO:0007669"/>
    <property type="project" value="UniProtKB-SubCell"/>
</dbReference>
<dbReference type="GO" id="GO:0007005">
    <property type="term" value="P:mitochondrion organization"/>
    <property type="evidence" value="ECO:0007669"/>
    <property type="project" value="InterPro"/>
</dbReference>
<evidence type="ECO:0000259" key="8">
    <source>
        <dbReference type="Pfam" id="PF14881"/>
    </source>
</evidence>